<protein>
    <submittedName>
        <fullName evidence="1">Putative addiction module component</fullName>
    </submittedName>
</protein>
<keyword evidence="2" id="KW-1185">Reference proteome</keyword>
<name>A0A1T5GL09_9BACT</name>
<dbReference type="Pfam" id="PF09720">
    <property type="entry name" value="Unstab_antitox"/>
    <property type="match status" value="1"/>
</dbReference>
<dbReference type="OrthoDB" id="798979at2"/>
<evidence type="ECO:0000313" key="2">
    <source>
        <dbReference type="Proteomes" id="UP000190897"/>
    </source>
</evidence>
<gene>
    <name evidence="1" type="ORF">SAMN05660293_04071</name>
</gene>
<dbReference type="InterPro" id="IPR013406">
    <property type="entry name" value="CHP02574_addiction_mod"/>
</dbReference>
<organism evidence="1 2">
    <name type="scientific">Dyadobacter psychrophilus</name>
    <dbReference type="NCBI Taxonomy" id="651661"/>
    <lineage>
        <taxon>Bacteria</taxon>
        <taxon>Pseudomonadati</taxon>
        <taxon>Bacteroidota</taxon>
        <taxon>Cytophagia</taxon>
        <taxon>Cytophagales</taxon>
        <taxon>Spirosomataceae</taxon>
        <taxon>Dyadobacter</taxon>
    </lineage>
</organism>
<evidence type="ECO:0000313" key="1">
    <source>
        <dbReference type="EMBL" id="SKC09103.1"/>
    </source>
</evidence>
<dbReference type="EMBL" id="FUZA01000006">
    <property type="protein sequence ID" value="SKC09103.1"/>
    <property type="molecule type" value="Genomic_DNA"/>
</dbReference>
<sequence>MKLQYISDSQGVTTGVYIPITEWNALKTKYAEIEQEETDNIPQWHKDVVLDRLASFKKNPEQAIDFDTAMNDIEKGL</sequence>
<dbReference type="Proteomes" id="UP000190897">
    <property type="component" value="Unassembled WGS sequence"/>
</dbReference>
<reference evidence="2" key="1">
    <citation type="submission" date="2017-02" db="EMBL/GenBank/DDBJ databases">
        <authorList>
            <person name="Varghese N."/>
            <person name="Submissions S."/>
        </authorList>
    </citation>
    <scope>NUCLEOTIDE SEQUENCE [LARGE SCALE GENOMIC DNA]</scope>
    <source>
        <strain evidence="2">DSM 22270</strain>
    </source>
</reference>
<dbReference type="AlphaFoldDB" id="A0A1T5GL09"/>
<dbReference type="RefSeq" id="WP_082216590.1">
    <property type="nucleotide sequence ID" value="NZ_FUZA01000006.1"/>
</dbReference>
<dbReference type="STRING" id="651661.SAMN05660293_04071"/>
<accession>A0A1T5GL09</accession>
<proteinExistence type="predicted"/>